<protein>
    <submittedName>
        <fullName evidence="9">Molybdate transport system ATP-binding protein</fullName>
    </submittedName>
</protein>
<dbReference type="InterPro" id="IPR017871">
    <property type="entry name" value="ABC_transporter-like_CS"/>
</dbReference>
<dbReference type="SMART" id="SM00382">
    <property type="entry name" value="AAA"/>
    <property type="match status" value="1"/>
</dbReference>
<dbReference type="SUPFAM" id="SSF50331">
    <property type="entry name" value="MOP-like"/>
    <property type="match status" value="1"/>
</dbReference>
<dbReference type="InterPro" id="IPR008995">
    <property type="entry name" value="Mo/tungstate-bd_C_term_dom"/>
</dbReference>
<dbReference type="PANTHER" id="PTHR42781">
    <property type="entry name" value="SPERMIDINE/PUTRESCINE IMPORT ATP-BINDING PROTEIN POTA"/>
    <property type="match status" value="1"/>
</dbReference>
<dbReference type="Proteomes" id="UP001236806">
    <property type="component" value="Unassembled WGS sequence"/>
</dbReference>
<evidence type="ECO:0000256" key="2">
    <source>
        <dbReference type="ARBA" id="ARBA00022505"/>
    </source>
</evidence>
<feature type="compositionally biased region" description="Basic and acidic residues" evidence="6">
    <location>
        <begin position="263"/>
        <end position="288"/>
    </location>
</feature>
<dbReference type="InterPro" id="IPR003593">
    <property type="entry name" value="AAA+_ATPase"/>
</dbReference>
<sequence length="372" mass="39299">MTFALEAAVAGRGFDVALTLGSTETVAVMGPNGAGKSTLLSVISGLLRPDSGRGELNGRTLFELSAGRGAWTPPHHRGTALLAQEPLLFPHLSAVDNVAFGPRSAGVPRKQAKAEALGWLAEVDALDLQARRPGKLSGGQAQRVAIARALAADPALLLLDEPMAALDIHSAPLLRRLLKRVLTGRQAIIITHDVLDALMLADRVVILENGRISEEGPTREVLQRPRSTFAAGLAGLNLMAGTFEGDGIRTAEGWAVAGLREDRHLEDRQPEGRPMEDRRLEDRPRTDEGEGAAVAVFPPSAVSVFLDDAHGSPRNSFEVTITDLEPHGDFIRVRAGSLAADITPAASADLGLVPGLTVHFVVKATSVAVYPA</sequence>
<keyword evidence="4 9" id="KW-0067">ATP-binding</keyword>
<dbReference type="InterPro" id="IPR003439">
    <property type="entry name" value="ABC_transporter-like_ATP-bd"/>
</dbReference>
<evidence type="ECO:0000256" key="1">
    <source>
        <dbReference type="ARBA" id="ARBA00022448"/>
    </source>
</evidence>
<dbReference type="InterPro" id="IPR004606">
    <property type="entry name" value="Mop_domain"/>
</dbReference>
<evidence type="ECO:0000313" key="9">
    <source>
        <dbReference type="EMBL" id="MDQ0674529.1"/>
    </source>
</evidence>
<evidence type="ECO:0000259" key="8">
    <source>
        <dbReference type="PROSITE" id="PS51866"/>
    </source>
</evidence>
<accession>A0ABU0PKN6</accession>
<dbReference type="Gene3D" id="2.40.50.100">
    <property type="match status" value="1"/>
</dbReference>
<organism evidence="9 10">
    <name type="scientific">Pseudarthrobacter siccitolerans</name>
    <dbReference type="NCBI Taxonomy" id="861266"/>
    <lineage>
        <taxon>Bacteria</taxon>
        <taxon>Bacillati</taxon>
        <taxon>Actinomycetota</taxon>
        <taxon>Actinomycetes</taxon>
        <taxon>Micrococcales</taxon>
        <taxon>Micrococcaceae</taxon>
        <taxon>Pseudarthrobacter</taxon>
    </lineage>
</organism>
<reference evidence="9 10" key="1">
    <citation type="submission" date="2023-07" db="EMBL/GenBank/DDBJ databases">
        <title>Comparative genomics of wheat-associated soil bacteria to identify genetic determinants of phenazine resistance.</title>
        <authorList>
            <person name="Mouncey N."/>
        </authorList>
    </citation>
    <scope>NUCLEOTIDE SEQUENCE [LARGE SCALE GENOMIC DNA]</scope>
    <source>
        <strain evidence="9 10">W1I3</strain>
    </source>
</reference>
<dbReference type="Pfam" id="PF03459">
    <property type="entry name" value="TOBE"/>
    <property type="match status" value="1"/>
</dbReference>
<feature type="domain" description="Mop" evidence="8">
    <location>
        <begin position="310"/>
        <end position="371"/>
    </location>
</feature>
<evidence type="ECO:0000256" key="5">
    <source>
        <dbReference type="PROSITE-ProRule" id="PRU01213"/>
    </source>
</evidence>
<keyword evidence="3" id="KW-0547">Nucleotide-binding</keyword>
<dbReference type="EMBL" id="JAUSXB010000001">
    <property type="protein sequence ID" value="MDQ0674529.1"/>
    <property type="molecule type" value="Genomic_DNA"/>
</dbReference>
<proteinExistence type="predicted"/>
<evidence type="ECO:0000256" key="6">
    <source>
        <dbReference type="SAM" id="MobiDB-lite"/>
    </source>
</evidence>
<dbReference type="Gene3D" id="3.40.50.300">
    <property type="entry name" value="P-loop containing nucleotide triphosphate hydrolases"/>
    <property type="match status" value="1"/>
</dbReference>
<name>A0ABU0PKN6_9MICC</name>
<dbReference type="PROSITE" id="PS00211">
    <property type="entry name" value="ABC_TRANSPORTER_1"/>
    <property type="match status" value="1"/>
</dbReference>
<evidence type="ECO:0000256" key="4">
    <source>
        <dbReference type="ARBA" id="ARBA00022840"/>
    </source>
</evidence>
<dbReference type="InterPro" id="IPR027417">
    <property type="entry name" value="P-loop_NTPase"/>
</dbReference>
<evidence type="ECO:0000256" key="3">
    <source>
        <dbReference type="ARBA" id="ARBA00022741"/>
    </source>
</evidence>
<dbReference type="PROSITE" id="PS50893">
    <property type="entry name" value="ABC_TRANSPORTER_2"/>
    <property type="match status" value="1"/>
</dbReference>
<gene>
    <name evidence="9" type="ORF">QFZ36_002090</name>
</gene>
<keyword evidence="1" id="KW-0813">Transport</keyword>
<dbReference type="InterPro" id="IPR050093">
    <property type="entry name" value="ABC_SmlMolc_Importer"/>
</dbReference>
<feature type="region of interest" description="Disordered" evidence="6">
    <location>
        <begin position="263"/>
        <end position="290"/>
    </location>
</feature>
<dbReference type="InterPro" id="IPR005116">
    <property type="entry name" value="Transp-assoc_OB_typ1"/>
</dbReference>
<dbReference type="RefSeq" id="WP_306636165.1">
    <property type="nucleotide sequence ID" value="NZ_JAUSXB010000001.1"/>
</dbReference>
<keyword evidence="10" id="KW-1185">Reference proteome</keyword>
<dbReference type="SUPFAM" id="SSF52540">
    <property type="entry name" value="P-loop containing nucleoside triphosphate hydrolases"/>
    <property type="match status" value="1"/>
</dbReference>
<comment type="caution">
    <text evidence="9">The sequence shown here is derived from an EMBL/GenBank/DDBJ whole genome shotgun (WGS) entry which is preliminary data.</text>
</comment>
<keyword evidence="2 5" id="KW-0500">Molybdenum</keyword>
<dbReference type="GO" id="GO:0005524">
    <property type="term" value="F:ATP binding"/>
    <property type="evidence" value="ECO:0007669"/>
    <property type="project" value="UniProtKB-KW"/>
</dbReference>
<evidence type="ECO:0000313" key="10">
    <source>
        <dbReference type="Proteomes" id="UP001236806"/>
    </source>
</evidence>
<dbReference type="PROSITE" id="PS51866">
    <property type="entry name" value="MOP"/>
    <property type="match status" value="1"/>
</dbReference>
<dbReference type="Pfam" id="PF00005">
    <property type="entry name" value="ABC_tran"/>
    <property type="match status" value="1"/>
</dbReference>
<dbReference type="PANTHER" id="PTHR42781:SF4">
    <property type="entry name" value="SPERMIDINE_PUTRESCINE IMPORT ATP-BINDING PROTEIN POTA"/>
    <property type="match status" value="1"/>
</dbReference>
<evidence type="ECO:0000259" key="7">
    <source>
        <dbReference type="PROSITE" id="PS50893"/>
    </source>
</evidence>
<feature type="domain" description="ABC transporter" evidence="7">
    <location>
        <begin position="5"/>
        <end position="234"/>
    </location>
</feature>